<evidence type="ECO:0000256" key="1">
    <source>
        <dbReference type="SAM" id="SignalP"/>
    </source>
</evidence>
<proteinExistence type="predicted"/>
<name>A0A2G8KI79_STIJA</name>
<dbReference type="Proteomes" id="UP000230750">
    <property type="component" value="Unassembled WGS sequence"/>
</dbReference>
<evidence type="ECO:0000259" key="2">
    <source>
        <dbReference type="Pfam" id="PF08434"/>
    </source>
</evidence>
<dbReference type="EMBL" id="MRZV01000564">
    <property type="protein sequence ID" value="PIK47698.1"/>
    <property type="molecule type" value="Genomic_DNA"/>
</dbReference>
<dbReference type="STRING" id="307972.A0A2G8KI79"/>
<feature type="domain" description="Calcium-activated chloride channel N-terminal" evidence="2">
    <location>
        <begin position="9"/>
        <end position="156"/>
    </location>
</feature>
<dbReference type="AlphaFoldDB" id="A0A2G8KI79"/>
<organism evidence="3 4">
    <name type="scientific">Stichopus japonicus</name>
    <name type="common">Sea cucumber</name>
    <dbReference type="NCBI Taxonomy" id="307972"/>
    <lineage>
        <taxon>Eukaryota</taxon>
        <taxon>Metazoa</taxon>
        <taxon>Echinodermata</taxon>
        <taxon>Eleutherozoa</taxon>
        <taxon>Echinozoa</taxon>
        <taxon>Holothuroidea</taxon>
        <taxon>Aspidochirotacea</taxon>
        <taxon>Aspidochirotida</taxon>
        <taxon>Stichopodidae</taxon>
        <taxon>Apostichopus</taxon>
    </lineage>
</organism>
<dbReference type="Pfam" id="PF08434">
    <property type="entry name" value="CLCA"/>
    <property type="match status" value="1"/>
</dbReference>
<keyword evidence="4" id="KW-1185">Reference proteome</keyword>
<evidence type="ECO:0000313" key="4">
    <source>
        <dbReference type="Proteomes" id="UP000230750"/>
    </source>
</evidence>
<comment type="caution">
    <text evidence="3">The sequence shown here is derived from an EMBL/GenBank/DDBJ whole genome shotgun (WGS) entry which is preliminary data.</text>
</comment>
<accession>A0A2G8KI79</accession>
<dbReference type="OrthoDB" id="6353077at2759"/>
<sequence>MSVFFSFLAKVIVHLWGHLRWGLFDEFPTTSNDQFFFQSNQGRVEPSFCPAELRGKVLQGNQEVANLSVCTGGGNNVSCEFLLTDNDDGGLTRTPNGRGSLMSSYLQDSVKQFCHSEDEGDVNSRHNHEAPTQQNRLCLGKSSWDVIVESGDIMTSQTRRLNHAKPNFRIVQKVDQLFVVVLDARENMKENNKFQRMMEAYKHYVYDLFPPYSHLGVVSVNKTTEKVFPCLKLWETPGFRWFMDRDLPTAPVNHSSLGASIPKAIEYRLKNVQGRSAGWSRLTANGPSNGTQLVNDGGSIGLLAGRFYRSGEIISVFSVILIMSDGTDDITPTIADVQDDIASAGVVLASLPFSANFSENIILPNTVDVKYTEFLENGKIHQRYQGTRVTDWTRFIRIAKEEVYLDTDDEYRFHVTIDVAFDGQEVFLRFFWRNSKPEVSVTMEDGTTLANYFNDYIGRKTNYSEADPMLINSQKIYVYLNSTEPSPQTITFEVFTGLSVRNDEALVAVRPVRASLMMYSSLVNVTKERMIRIYGTVSQVERPITACIVKADVINPEGGKTTLLFRDDGKGIDNHREDGIYSATSLISRPMGLPCRHVRQNQKTRKMEKS</sequence>
<gene>
    <name evidence="3" type="ORF">BSL78_15440</name>
</gene>
<feature type="signal peptide" evidence="1">
    <location>
        <begin position="1"/>
        <end position="24"/>
    </location>
</feature>
<feature type="chain" id="PRO_5013567106" description="Calcium-activated chloride channel N-terminal domain-containing protein" evidence="1">
    <location>
        <begin position="25"/>
        <end position="610"/>
    </location>
</feature>
<keyword evidence="1" id="KW-0732">Signal</keyword>
<reference evidence="3 4" key="1">
    <citation type="journal article" date="2017" name="PLoS Biol.">
        <title>The sea cucumber genome provides insights into morphological evolution and visceral regeneration.</title>
        <authorList>
            <person name="Zhang X."/>
            <person name="Sun L."/>
            <person name="Yuan J."/>
            <person name="Sun Y."/>
            <person name="Gao Y."/>
            <person name="Zhang L."/>
            <person name="Li S."/>
            <person name="Dai H."/>
            <person name="Hamel J.F."/>
            <person name="Liu C."/>
            <person name="Yu Y."/>
            <person name="Liu S."/>
            <person name="Lin W."/>
            <person name="Guo K."/>
            <person name="Jin S."/>
            <person name="Xu P."/>
            <person name="Storey K.B."/>
            <person name="Huan P."/>
            <person name="Zhang T."/>
            <person name="Zhou Y."/>
            <person name="Zhang J."/>
            <person name="Lin C."/>
            <person name="Li X."/>
            <person name="Xing L."/>
            <person name="Huo D."/>
            <person name="Sun M."/>
            <person name="Wang L."/>
            <person name="Mercier A."/>
            <person name="Li F."/>
            <person name="Yang H."/>
            <person name="Xiang J."/>
        </authorList>
    </citation>
    <scope>NUCLEOTIDE SEQUENCE [LARGE SCALE GENOMIC DNA]</scope>
    <source>
        <strain evidence="3">Shaxun</strain>
        <tissue evidence="3">Muscle</tissue>
    </source>
</reference>
<protein>
    <recommendedName>
        <fullName evidence="2">Calcium-activated chloride channel N-terminal domain-containing protein</fullName>
    </recommendedName>
</protein>
<evidence type="ECO:0000313" key="3">
    <source>
        <dbReference type="EMBL" id="PIK47698.1"/>
    </source>
</evidence>
<dbReference type="InterPro" id="IPR013642">
    <property type="entry name" value="CLCA_N"/>
</dbReference>